<dbReference type="Gene3D" id="3.40.50.1820">
    <property type="entry name" value="alpha/beta hydrolase"/>
    <property type="match status" value="1"/>
</dbReference>
<dbReference type="EMBL" id="GEYN01000178">
    <property type="protein sequence ID" value="JAV44811.1"/>
    <property type="molecule type" value="Transcribed_RNA"/>
</dbReference>
<dbReference type="GO" id="GO:0016491">
    <property type="term" value="F:oxidoreductase activity"/>
    <property type="evidence" value="ECO:0007669"/>
    <property type="project" value="UniProtKB-KW"/>
</dbReference>
<dbReference type="PANTHER" id="PTHR43157">
    <property type="entry name" value="PHOSPHATIDYLINOSITOL-GLYCAN BIOSYNTHESIS CLASS F PROTEIN-RELATED"/>
    <property type="match status" value="1"/>
</dbReference>
<dbReference type="InterPro" id="IPR002347">
    <property type="entry name" value="SDR_fam"/>
</dbReference>
<reference evidence="4" key="1">
    <citation type="submission" date="2016-08" db="EMBL/GenBank/DDBJ databases">
        <title>Transcriptome of the diamond-back moth (Plutella xylostella).</title>
        <authorList>
            <person name="He P."/>
        </authorList>
    </citation>
    <scope>NUCLEOTIDE SEQUENCE</scope>
    <source>
        <strain evidence="4">Lab strain</strain>
        <tissue evidence="4">Multi</tissue>
    </source>
</reference>
<feature type="region of interest" description="Disordered" evidence="3">
    <location>
        <begin position="1"/>
        <end position="37"/>
    </location>
</feature>
<accession>A0A1Q3G5L6</accession>
<organism evidence="4">
    <name type="scientific">Plutella xylostella</name>
    <name type="common">Diamondback moth</name>
    <name type="synonym">Plutella maculipennis</name>
    <dbReference type="NCBI Taxonomy" id="51655"/>
    <lineage>
        <taxon>Eukaryota</taxon>
        <taxon>Metazoa</taxon>
        <taxon>Ecdysozoa</taxon>
        <taxon>Arthropoda</taxon>
        <taxon>Hexapoda</taxon>
        <taxon>Insecta</taxon>
        <taxon>Pterygota</taxon>
        <taxon>Neoptera</taxon>
        <taxon>Endopterygota</taxon>
        <taxon>Lepidoptera</taxon>
        <taxon>Glossata</taxon>
        <taxon>Ditrysia</taxon>
        <taxon>Yponomeutoidea</taxon>
        <taxon>Plutellidae</taxon>
        <taxon>Plutella</taxon>
    </lineage>
</organism>
<evidence type="ECO:0000256" key="3">
    <source>
        <dbReference type="SAM" id="MobiDB-lite"/>
    </source>
</evidence>
<keyword evidence="2" id="KW-0560">Oxidoreductase</keyword>
<dbReference type="SUPFAM" id="SSF53474">
    <property type="entry name" value="alpha/beta-Hydrolases"/>
    <property type="match status" value="1"/>
</dbReference>
<proteinExistence type="inferred from homology"/>
<dbReference type="SUPFAM" id="SSF51735">
    <property type="entry name" value="NAD(P)-binding Rossmann-fold domains"/>
    <property type="match status" value="1"/>
</dbReference>
<sequence length="783" mass="87199">MKQDGNRPARETEDAQYKLPDFKYPSDTYAHPAPLPTDDPRGAALAAVDTPYKAIVQGTKWKGDVKVYDEKFNFGRTRTGHSITLRAEVECKVAYLTVESTEAIPILLKGGVGHDHFTVVVKAKPERRLKGRVRAYCRKGQGKRYRGVIVIKAVPKRVAYLTVESTEAIPILLKGGVGHDHFTVVVKAKPERRLQGRRLKGRVRAYCRKGQGKRYRGVIVIQAVPKRGDLSQQDKRCVFVTVHDLGTNHSSMVDYVNCPAMSEIKERSCFIHIDVPGHEENSPDLPDSYQFPSLQTLGEDLITVLDFLHIRYAVGLGEGAGANVLARCGLAHPRRLLGLILVNCTASTSSVADAFRTRFSRWKGTDISQSEEDFLIYHKFGHQISMEGGDAMERERMLSEYRSRLRGNLNTHNIKLYVKAFINRKDLVLKGCQPDILLITGTLSPYSAVVEKMYKEMEHKERVTILKVERVGDVLAEAKRTNAMCTSTARLDGKTALVTGGTAGMGLEIAKDFAKRGARVIVVCPFEKEGVSGRKEIVAASGNENVVYQHLDLASLKSVRNFAQHILATEERLDILVNNAGVGTPTTDDTEDGLNFIMQVNYFGHFLATILLLPLLKKSKAGRIVNTASILHNLGFNLRVDQLNANHWSKIWIYGKSKFCTIPFSRELTRRIKDSSVIVNSVDPGAVGTAIFHSVPIPFAGDIVSFFFKHSFKTPREGAQTAIHVAVDDRAGKISGELFKNCKLTRGVKWAYNDELAAKLWEESVKCVKLTKEELKECFQSFA</sequence>
<evidence type="ECO:0000313" key="4">
    <source>
        <dbReference type="EMBL" id="JAV44811.1"/>
    </source>
</evidence>
<name>A0A1Q3G5L6_PLUXY</name>
<dbReference type="InterPro" id="IPR004142">
    <property type="entry name" value="NDRG"/>
</dbReference>
<dbReference type="InterPro" id="IPR036291">
    <property type="entry name" value="NAD(P)-bd_dom_sf"/>
</dbReference>
<protein>
    <submittedName>
        <fullName evidence="4">Alcohol dehydrogenase-1</fullName>
    </submittedName>
</protein>
<dbReference type="PANTHER" id="PTHR43157:SF31">
    <property type="entry name" value="PHOSPHATIDYLINOSITOL-GLYCAN BIOSYNTHESIS CLASS F PROTEIN"/>
    <property type="match status" value="1"/>
</dbReference>
<dbReference type="PRINTS" id="PR00080">
    <property type="entry name" value="SDRFAMILY"/>
</dbReference>
<dbReference type="Gene3D" id="3.40.50.720">
    <property type="entry name" value="NAD(P)-binding Rossmann-like Domain"/>
    <property type="match status" value="1"/>
</dbReference>
<dbReference type="PRINTS" id="PR00081">
    <property type="entry name" value="GDHRDH"/>
</dbReference>
<dbReference type="Pfam" id="PF03096">
    <property type="entry name" value="Ndr"/>
    <property type="match status" value="1"/>
</dbReference>
<feature type="compositionally biased region" description="Basic and acidic residues" evidence="3">
    <location>
        <begin position="1"/>
        <end position="16"/>
    </location>
</feature>
<evidence type="ECO:0000256" key="2">
    <source>
        <dbReference type="ARBA" id="ARBA00023002"/>
    </source>
</evidence>
<comment type="similarity">
    <text evidence="1">Belongs to the NDRG family.</text>
</comment>
<dbReference type="InterPro" id="IPR029058">
    <property type="entry name" value="AB_hydrolase_fold"/>
</dbReference>
<dbReference type="AlphaFoldDB" id="A0A1Q3G5L6"/>
<dbReference type="Pfam" id="PF00106">
    <property type="entry name" value="adh_short"/>
    <property type="match status" value="1"/>
</dbReference>
<evidence type="ECO:0000256" key="1">
    <source>
        <dbReference type="ARBA" id="ARBA00005598"/>
    </source>
</evidence>